<dbReference type="Gene3D" id="3.20.20.70">
    <property type="entry name" value="Aldolase class I"/>
    <property type="match status" value="1"/>
</dbReference>
<protein>
    <recommendedName>
        <fullName evidence="6">Elp3/MiaA/NifB-like radical SAM core domain-containing protein</fullName>
    </recommendedName>
</protein>
<organism evidence="8">
    <name type="scientific">Candidatus Kentrum sp. SD</name>
    <dbReference type="NCBI Taxonomy" id="2126332"/>
    <lineage>
        <taxon>Bacteria</taxon>
        <taxon>Pseudomonadati</taxon>
        <taxon>Pseudomonadota</taxon>
        <taxon>Gammaproteobacteria</taxon>
        <taxon>Candidatus Kentrum</taxon>
    </lineage>
</organism>
<evidence type="ECO:0000256" key="1">
    <source>
        <dbReference type="ARBA" id="ARBA00001966"/>
    </source>
</evidence>
<dbReference type="InterPro" id="IPR013785">
    <property type="entry name" value="Aldolase_TIM"/>
</dbReference>
<dbReference type="AlphaFoldDB" id="A0A450YP59"/>
<evidence type="ECO:0000256" key="4">
    <source>
        <dbReference type="ARBA" id="ARBA00023004"/>
    </source>
</evidence>
<dbReference type="SMART" id="SM00729">
    <property type="entry name" value="Elp3"/>
    <property type="match status" value="1"/>
</dbReference>
<dbReference type="EMBL" id="CAADFR010000016">
    <property type="protein sequence ID" value="VFK37557.1"/>
    <property type="molecule type" value="Genomic_DNA"/>
</dbReference>
<comment type="cofactor">
    <cofactor evidence="1">
        <name>[4Fe-4S] cluster</name>
        <dbReference type="ChEBI" id="CHEBI:49883"/>
    </cofactor>
</comment>
<keyword evidence="2" id="KW-0949">S-adenosyl-L-methionine</keyword>
<evidence type="ECO:0000256" key="5">
    <source>
        <dbReference type="ARBA" id="ARBA00023014"/>
    </source>
</evidence>
<dbReference type="InterPro" id="IPR051198">
    <property type="entry name" value="BchE-like"/>
</dbReference>
<keyword evidence="5" id="KW-0411">Iron-sulfur</keyword>
<dbReference type="PANTHER" id="PTHR43409">
    <property type="entry name" value="ANAEROBIC MAGNESIUM-PROTOPORPHYRIN IX MONOMETHYL ESTER CYCLASE-RELATED"/>
    <property type="match status" value="1"/>
</dbReference>
<proteinExistence type="predicted"/>
<evidence type="ECO:0000256" key="2">
    <source>
        <dbReference type="ARBA" id="ARBA00022691"/>
    </source>
</evidence>
<dbReference type="SFLD" id="SFLDS00029">
    <property type="entry name" value="Radical_SAM"/>
    <property type="match status" value="1"/>
</dbReference>
<dbReference type="EMBL" id="CAADHB010000115">
    <property type="protein sequence ID" value="VFK80441.1"/>
    <property type="molecule type" value="Genomic_DNA"/>
</dbReference>
<dbReference type="GO" id="GO:0005829">
    <property type="term" value="C:cytosol"/>
    <property type="evidence" value="ECO:0007669"/>
    <property type="project" value="TreeGrafter"/>
</dbReference>
<dbReference type="SUPFAM" id="SSF102114">
    <property type="entry name" value="Radical SAM enzymes"/>
    <property type="match status" value="1"/>
</dbReference>
<accession>A0A450YP59</accession>
<sequence>MNISKTPTIGVVEIPDLGLIDQEGKDWLTHNAKGATLVSKQVLLSSLQSAGFHTQLHNLGEGDYQEAYGKVKWGEIEFTKIYIGKKVNDLDPLTHDAWAITNNFSQTRETACLTITHLASKGRPVVAGGSDAIAAPDAYLIAGAIAVVLDKSGAANAPIMDYVLGRTPREELSGLLLATGNNNNPPKRVKKVLSPQDWPLPALSVARECLGTWYKGIELPETHWPIGSIFTDIGCDRSCDFCQTPQYRLGYRAMTPERVLQWAAIQKEVGAKALMLPSDQFLARVAKKGGREDVLTIMAGIREMGLAVFWNNGLELKKMTLGRGVNRKSGEDLTPDEELIAALYGWNGKVGCFYAYTAAERPLVGRERYAKLLPWREHREIVKAIVRAGVANIRYGLIIGFADDSHDSLSRLEEAVWELYEEVVAINPTQNFQVAPFSVSPIPGTPLADNLRQSGLLRFEDPSLYGSIWTTSVDSHHLSYQKISDWQRRLTRVGRTRYMEDGLLIND</sequence>
<evidence type="ECO:0000256" key="3">
    <source>
        <dbReference type="ARBA" id="ARBA00022723"/>
    </source>
</evidence>
<dbReference type="InterPro" id="IPR058240">
    <property type="entry name" value="rSAM_sf"/>
</dbReference>
<evidence type="ECO:0000259" key="6">
    <source>
        <dbReference type="SMART" id="SM00729"/>
    </source>
</evidence>
<evidence type="ECO:0000313" key="7">
    <source>
        <dbReference type="EMBL" id="VFK37557.1"/>
    </source>
</evidence>
<dbReference type="InterPro" id="IPR006638">
    <property type="entry name" value="Elp3/MiaA/NifB-like_rSAM"/>
</dbReference>
<gene>
    <name evidence="9" type="ORF">BECKSD772D_GA0070982_11154</name>
    <name evidence="8" type="ORF">BECKSD772E_GA0070983_10243</name>
    <name evidence="7" type="ORF">BECKSD772F_GA0070984_101643</name>
</gene>
<keyword evidence="4" id="KW-0408">Iron</keyword>
<dbReference type="GO" id="GO:0046872">
    <property type="term" value="F:metal ion binding"/>
    <property type="evidence" value="ECO:0007669"/>
    <property type="project" value="UniProtKB-KW"/>
</dbReference>
<dbReference type="InterPro" id="IPR007197">
    <property type="entry name" value="rSAM"/>
</dbReference>
<name>A0A450YP59_9GAMM</name>
<evidence type="ECO:0000313" key="8">
    <source>
        <dbReference type="EMBL" id="VFK43279.1"/>
    </source>
</evidence>
<feature type="domain" description="Elp3/MiaA/NifB-like radical SAM core" evidence="6">
    <location>
        <begin position="225"/>
        <end position="471"/>
    </location>
</feature>
<dbReference type="GO" id="GO:0051536">
    <property type="term" value="F:iron-sulfur cluster binding"/>
    <property type="evidence" value="ECO:0007669"/>
    <property type="project" value="UniProtKB-KW"/>
</dbReference>
<keyword evidence="3" id="KW-0479">Metal-binding</keyword>
<dbReference type="SFLD" id="SFLDG01082">
    <property type="entry name" value="B12-binding_domain_containing"/>
    <property type="match status" value="1"/>
</dbReference>
<dbReference type="EMBL" id="CAADFU010000024">
    <property type="protein sequence ID" value="VFK43279.1"/>
    <property type="molecule type" value="Genomic_DNA"/>
</dbReference>
<dbReference type="GO" id="GO:0003824">
    <property type="term" value="F:catalytic activity"/>
    <property type="evidence" value="ECO:0007669"/>
    <property type="project" value="InterPro"/>
</dbReference>
<dbReference type="PANTHER" id="PTHR43409:SF7">
    <property type="entry name" value="BLL1977 PROTEIN"/>
    <property type="match status" value="1"/>
</dbReference>
<evidence type="ECO:0000313" key="9">
    <source>
        <dbReference type="EMBL" id="VFK80441.1"/>
    </source>
</evidence>
<reference evidence="8" key="1">
    <citation type="submission" date="2019-02" db="EMBL/GenBank/DDBJ databases">
        <authorList>
            <person name="Gruber-Vodicka R. H."/>
            <person name="Seah K. B. B."/>
        </authorList>
    </citation>
    <scope>NUCLEOTIDE SEQUENCE</scope>
    <source>
        <strain evidence="9">BECK_S127</strain>
        <strain evidence="8">BECK_S1320</strain>
        <strain evidence="7">BECK_S1321</strain>
    </source>
</reference>